<keyword evidence="1" id="KW-0175">Coiled coil</keyword>
<protein>
    <recommendedName>
        <fullName evidence="3">Transposase (putative) gypsy type domain-containing protein</fullName>
    </recommendedName>
</protein>
<evidence type="ECO:0000256" key="2">
    <source>
        <dbReference type="SAM" id="MobiDB-lite"/>
    </source>
</evidence>
<evidence type="ECO:0000256" key="1">
    <source>
        <dbReference type="SAM" id="Coils"/>
    </source>
</evidence>
<evidence type="ECO:0000313" key="5">
    <source>
        <dbReference type="Proteomes" id="UP001231189"/>
    </source>
</evidence>
<name>A0AAD8VLQ8_LOLMU</name>
<dbReference type="Proteomes" id="UP001231189">
    <property type="component" value="Unassembled WGS sequence"/>
</dbReference>
<feature type="coiled-coil region" evidence="1">
    <location>
        <begin position="700"/>
        <end position="759"/>
    </location>
</feature>
<proteinExistence type="predicted"/>
<sequence length="859" mass="95775">MAAEDLEWERSKISNQDTNMLKRLGLMKKEDAIRFPSEESYPKPPMEYRVSFVDHLIRGLSTPIHDFLRGLLFVYGIQLHQLTPNSILHISIFITLCECFLGIPPNWALWKRIFCLRRNGSHNVTYNIGGVVICVRTDVDYFDVKFPDSVQGWRKKWLYIHEESANSVEHNIVPFDGSAKIQRRRSWDAEASEEEKKATEALMSRLECSLFRLAKIPFGHILNHPTMTSLPPLPEGGEVEEQAIVAEDTQGSSIRESEVAGSHKSAASHEKEVESEASESTQSLPPAVSPKNKRKRTDVEDSGTSKAEEVVPSHPKATYDLYAESLISSDDEEEVPTTDVAPRTSTSRTVLASDTLVEGEETSPPQQNVVTTTPPSSPLAPSPKRARVEKIIEPAPQLGSSSTLLLDDPMIKDLLRIGSQFVGYREYANRAEEKLAEANERADALSRKLEQSEAARKKADLAASKAKTEADEAKAKAAGVEELQKKLKDATAALDEHKAAQASREEGILKRLKTQSRRTFVQTNQDFDLTNPVDDPVLDALSYLELHGSEIREGVSNANAVLSALFPYFFPKKEEPATFLNLAKMFNTPEDLGLKMRQENMKVAVENTVALVADSRQTIDWMKVGDTEQIEQSRWKSLIKAAKPNTKKILAYLGIKPASTPSSSRPELIFDNYTPTSAPSNVSPSSSHARRTFADTAPVDDTLSQELDELRQQLQYAKKQTLVMMEQSRKSSEAEKVALQQAREAVAAKEFAASEAEKATTRENFMLELMNEASADMSGAFTDAAAEEERVVEKVHQKVKRRRVGVDRINTKVTPIAEEMIEDLLRMDADFFADGHYADFLGAAPEENRVTLDDILNQD</sequence>
<accession>A0AAD8VLQ8</accession>
<feature type="domain" description="Transposase (putative) gypsy type" evidence="3">
    <location>
        <begin position="51"/>
        <end position="117"/>
    </location>
</feature>
<feature type="coiled-coil region" evidence="1">
    <location>
        <begin position="421"/>
        <end position="500"/>
    </location>
</feature>
<evidence type="ECO:0000313" key="4">
    <source>
        <dbReference type="EMBL" id="KAK1611284.1"/>
    </source>
</evidence>
<dbReference type="InterPro" id="IPR007321">
    <property type="entry name" value="Transposase_28"/>
</dbReference>
<dbReference type="EMBL" id="JAUUTY010000007">
    <property type="protein sequence ID" value="KAK1611284.1"/>
    <property type="molecule type" value="Genomic_DNA"/>
</dbReference>
<feature type="compositionally biased region" description="Polar residues" evidence="2">
    <location>
        <begin position="343"/>
        <end position="352"/>
    </location>
</feature>
<feature type="compositionally biased region" description="Low complexity" evidence="2">
    <location>
        <begin position="362"/>
        <end position="374"/>
    </location>
</feature>
<dbReference type="PANTHER" id="PTHR33026">
    <property type="entry name" value="OS06G0360600 PROTEIN"/>
    <property type="match status" value="1"/>
</dbReference>
<gene>
    <name evidence="4" type="ORF">QYE76_034957</name>
</gene>
<dbReference type="AlphaFoldDB" id="A0AAD8VLQ8"/>
<organism evidence="4 5">
    <name type="scientific">Lolium multiflorum</name>
    <name type="common">Italian ryegrass</name>
    <name type="synonym">Lolium perenne subsp. multiflorum</name>
    <dbReference type="NCBI Taxonomy" id="4521"/>
    <lineage>
        <taxon>Eukaryota</taxon>
        <taxon>Viridiplantae</taxon>
        <taxon>Streptophyta</taxon>
        <taxon>Embryophyta</taxon>
        <taxon>Tracheophyta</taxon>
        <taxon>Spermatophyta</taxon>
        <taxon>Magnoliopsida</taxon>
        <taxon>Liliopsida</taxon>
        <taxon>Poales</taxon>
        <taxon>Poaceae</taxon>
        <taxon>BOP clade</taxon>
        <taxon>Pooideae</taxon>
        <taxon>Poodae</taxon>
        <taxon>Poeae</taxon>
        <taxon>Poeae Chloroplast Group 2 (Poeae type)</taxon>
        <taxon>Loliodinae</taxon>
        <taxon>Loliinae</taxon>
        <taxon>Lolium</taxon>
    </lineage>
</organism>
<dbReference type="PANTHER" id="PTHR33026:SF7">
    <property type="entry name" value="OS03G0100275 PROTEIN"/>
    <property type="match status" value="1"/>
</dbReference>
<evidence type="ECO:0000259" key="3">
    <source>
        <dbReference type="Pfam" id="PF04195"/>
    </source>
</evidence>
<keyword evidence="5" id="KW-1185">Reference proteome</keyword>
<reference evidence="4" key="1">
    <citation type="submission" date="2023-07" db="EMBL/GenBank/DDBJ databases">
        <title>A chromosome-level genome assembly of Lolium multiflorum.</title>
        <authorList>
            <person name="Chen Y."/>
            <person name="Copetti D."/>
            <person name="Kolliker R."/>
            <person name="Studer B."/>
        </authorList>
    </citation>
    <scope>NUCLEOTIDE SEQUENCE</scope>
    <source>
        <strain evidence="4">02402/16</strain>
        <tissue evidence="4">Leaf</tissue>
    </source>
</reference>
<feature type="region of interest" description="Disordered" evidence="2">
    <location>
        <begin position="249"/>
        <end position="382"/>
    </location>
</feature>
<dbReference type="Pfam" id="PF04195">
    <property type="entry name" value="Transposase_28"/>
    <property type="match status" value="1"/>
</dbReference>
<comment type="caution">
    <text evidence="4">The sequence shown here is derived from an EMBL/GenBank/DDBJ whole genome shotgun (WGS) entry which is preliminary data.</text>
</comment>